<dbReference type="AlphaFoldDB" id="A0A411HPI6"/>
<keyword evidence="2" id="KW-1185">Reference proteome</keyword>
<name>A0A411HPI6_9GAMM</name>
<organism evidence="1 2">
    <name type="scientific">Pseudolysobacter antarcticus</name>
    <dbReference type="NCBI Taxonomy" id="2511995"/>
    <lineage>
        <taxon>Bacteria</taxon>
        <taxon>Pseudomonadati</taxon>
        <taxon>Pseudomonadota</taxon>
        <taxon>Gammaproteobacteria</taxon>
        <taxon>Lysobacterales</taxon>
        <taxon>Rhodanobacteraceae</taxon>
        <taxon>Pseudolysobacter</taxon>
    </lineage>
</organism>
<evidence type="ECO:0000313" key="1">
    <source>
        <dbReference type="EMBL" id="QBB72411.1"/>
    </source>
</evidence>
<sequence>MMPRELTLTTIGLSLHDDLLIKSLLQIVNARTRDRWHFRDDMESDVALCDPESALVPLVQKHAQRNGSPRCISLVHEGLEPIRGTSVLAAPVRAADFIAMLDSVSSGLTTSAHASSASPRGDAIGTNSISSQPPSFGLLMHDLFAQASNDVYRIDSANVTLHVIPATRVWLLVQPLEEDDITQLLRSPPDLTLTRLSRDHAQRLLADDRINPYPVESLLWRAGLQGAQDRLLPGLPHDARFALRRWPDFGRLKHEQAHFRMAALLTRAPHDLDELANTSAQTHELARGFINACALCDLITVRPPASRATTVSATAASFDRPSSRYAGIFRSIRGALGFLQSSG</sequence>
<reference evidence="1 2" key="1">
    <citation type="submission" date="2019-01" db="EMBL/GenBank/DDBJ databases">
        <title>Pseudolysobacter antarctica gen. nov., sp. nov., isolated from Fildes Peninsula, Antarctica.</title>
        <authorList>
            <person name="Wei Z."/>
            <person name="Peng F."/>
        </authorList>
    </citation>
    <scope>NUCLEOTIDE SEQUENCE [LARGE SCALE GENOMIC DNA]</scope>
    <source>
        <strain evidence="1 2">AQ6-296</strain>
    </source>
</reference>
<dbReference type="EMBL" id="CP035704">
    <property type="protein sequence ID" value="QBB72411.1"/>
    <property type="molecule type" value="Genomic_DNA"/>
</dbReference>
<dbReference type="Proteomes" id="UP000291562">
    <property type="component" value="Chromosome"/>
</dbReference>
<dbReference type="RefSeq" id="WP_129836343.1">
    <property type="nucleotide sequence ID" value="NZ_CP035704.1"/>
</dbReference>
<gene>
    <name evidence="1" type="ORF">ELE36_19685</name>
</gene>
<proteinExistence type="predicted"/>
<accession>A0A411HPI6</accession>
<protein>
    <submittedName>
        <fullName evidence="1">Uncharacterized protein</fullName>
    </submittedName>
</protein>
<dbReference type="OrthoDB" id="6048299at2"/>
<dbReference type="KEGG" id="xbc:ELE36_19685"/>
<evidence type="ECO:0000313" key="2">
    <source>
        <dbReference type="Proteomes" id="UP000291562"/>
    </source>
</evidence>